<keyword evidence="3" id="KW-0963">Cytoplasm</keyword>
<dbReference type="CDD" id="cd01883">
    <property type="entry name" value="EF1_alpha"/>
    <property type="match status" value="1"/>
</dbReference>
<protein>
    <recommendedName>
        <fullName evidence="12">Elongation factor 1 alpha-like protein</fullName>
    </recommendedName>
</protein>
<dbReference type="Gene3D" id="3.40.50.300">
    <property type="entry name" value="P-loop containing nucleotide triphosphate hydrolases"/>
    <property type="match status" value="1"/>
</dbReference>
<keyword evidence="16" id="KW-1185">Reference proteome</keyword>
<dbReference type="GO" id="GO:0005525">
    <property type="term" value="F:GTP binding"/>
    <property type="evidence" value="ECO:0007669"/>
    <property type="project" value="UniProtKB-KW"/>
</dbReference>
<dbReference type="Proteomes" id="UP000770015">
    <property type="component" value="Unassembled WGS sequence"/>
</dbReference>
<feature type="domain" description="Tr-type G" evidence="14">
    <location>
        <begin position="390"/>
        <end position="613"/>
    </location>
</feature>
<dbReference type="PROSITE" id="PS51722">
    <property type="entry name" value="G_TR_2"/>
    <property type="match status" value="1"/>
</dbReference>
<proteinExistence type="inferred from homology"/>
<feature type="region of interest" description="Disordered" evidence="13">
    <location>
        <begin position="173"/>
        <end position="273"/>
    </location>
</feature>
<name>A0A9P8V0Y2_9PEZI</name>
<evidence type="ECO:0000256" key="11">
    <source>
        <dbReference type="ARBA" id="ARBA00063537"/>
    </source>
</evidence>
<keyword evidence="7" id="KW-0810">Translation regulation</keyword>
<dbReference type="InterPro" id="IPR027417">
    <property type="entry name" value="P-loop_NTPase"/>
</dbReference>
<dbReference type="InterPro" id="IPR015033">
    <property type="entry name" value="HBS1-like_N"/>
</dbReference>
<dbReference type="Pfam" id="PF03144">
    <property type="entry name" value="GTP_EFTU_D2"/>
    <property type="match status" value="1"/>
</dbReference>
<dbReference type="FunFam" id="2.40.30.10:FF:000020">
    <property type="entry name" value="Translation elongation factor EF-1"/>
    <property type="match status" value="1"/>
</dbReference>
<dbReference type="InterPro" id="IPR031157">
    <property type="entry name" value="G_TR_CS"/>
</dbReference>
<evidence type="ECO:0000256" key="13">
    <source>
        <dbReference type="SAM" id="MobiDB-lite"/>
    </source>
</evidence>
<dbReference type="GO" id="GO:0002184">
    <property type="term" value="P:cytoplasmic translational termination"/>
    <property type="evidence" value="ECO:0007669"/>
    <property type="project" value="UniProtKB-ARBA"/>
</dbReference>
<evidence type="ECO:0000256" key="4">
    <source>
        <dbReference type="ARBA" id="ARBA00022741"/>
    </source>
</evidence>
<dbReference type="FunFam" id="2.40.30.10:FF:000070">
    <property type="entry name" value="Translation elongation factor EF-1 subunit"/>
    <property type="match status" value="1"/>
</dbReference>
<keyword evidence="8" id="KW-0648">Protein biosynthesis</keyword>
<dbReference type="SUPFAM" id="SSF50447">
    <property type="entry name" value="Translation proteins"/>
    <property type="match status" value="1"/>
</dbReference>
<dbReference type="Gene3D" id="2.40.30.10">
    <property type="entry name" value="Translation factors"/>
    <property type="match status" value="2"/>
</dbReference>
<evidence type="ECO:0000256" key="10">
    <source>
        <dbReference type="ARBA" id="ARBA00049117"/>
    </source>
</evidence>
<comment type="subcellular location">
    <subcellularLocation>
        <location evidence="1">Cytoplasm</location>
    </subcellularLocation>
</comment>
<dbReference type="EMBL" id="JAGSXJ010000042">
    <property type="protein sequence ID" value="KAH6663583.1"/>
    <property type="molecule type" value="Genomic_DNA"/>
</dbReference>
<evidence type="ECO:0000259" key="14">
    <source>
        <dbReference type="PROSITE" id="PS51722"/>
    </source>
</evidence>
<dbReference type="GO" id="GO:0006417">
    <property type="term" value="P:regulation of translation"/>
    <property type="evidence" value="ECO:0007669"/>
    <property type="project" value="UniProtKB-KW"/>
</dbReference>
<evidence type="ECO:0000256" key="8">
    <source>
        <dbReference type="ARBA" id="ARBA00022917"/>
    </source>
</evidence>
<dbReference type="SUPFAM" id="SSF50465">
    <property type="entry name" value="EF-Tu/eEF-1alpha/eIF2-gamma C-terminal domain"/>
    <property type="match status" value="1"/>
</dbReference>
<dbReference type="PROSITE" id="PS00301">
    <property type="entry name" value="G_TR_1"/>
    <property type="match status" value="1"/>
</dbReference>
<comment type="caution">
    <text evidence="15">The sequence shown here is derived from an EMBL/GenBank/DDBJ whole genome shotgun (WGS) entry which is preliminary data.</text>
</comment>
<dbReference type="Pfam" id="PF00009">
    <property type="entry name" value="GTP_EFTU"/>
    <property type="match status" value="1"/>
</dbReference>
<dbReference type="OrthoDB" id="342024at2759"/>
<feature type="region of interest" description="Disordered" evidence="13">
    <location>
        <begin position="14"/>
        <end position="34"/>
    </location>
</feature>
<comment type="catalytic activity">
    <reaction evidence="10">
        <text>GTP + H2O = GDP + phosphate + H(+)</text>
        <dbReference type="Rhea" id="RHEA:19669"/>
        <dbReference type="ChEBI" id="CHEBI:15377"/>
        <dbReference type="ChEBI" id="CHEBI:15378"/>
        <dbReference type="ChEBI" id="CHEBI:37565"/>
        <dbReference type="ChEBI" id="CHEBI:43474"/>
        <dbReference type="ChEBI" id="CHEBI:58189"/>
    </reaction>
    <physiologicalReaction direction="left-to-right" evidence="10">
        <dbReference type="Rhea" id="RHEA:19670"/>
    </physiologicalReaction>
</comment>
<dbReference type="InterPro" id="IPR000795">
    <property type="entry name" value="T_Tr_GTP-bd_dom"/>
</dbReference>
<dbReference type="InterPro" id="IPR004161">
    <property type="entry name" value="EFTu-like_2"/>
</dbReference>
<dbReference type="GO" id="GO:0005829">
    <property type="term" value="C:cytosol"/>
    <property type="evidence" value="ECO:0007669"/>
    <property type="project" value="GOC"/>
</dbReference>
<dbReference type="InterPro" id="IPR009000">
    <property type="entry name" value="Transl_B-barrel_sf"/>
</dbReference>
<feature type="region of interest" description="Disordered" evidence="13">
    <location>
        <begin position="345"/>
        <end position="374"/>
    </location>
</feature>
<evidence type="ECO:0000256" key="2">
    <source>
        <dbReference type="ARBA" id="ARBA00007249"/>
    </source>
</evidence>
<dbReference type="Pfam" id="PF08938">
    <property type="entry name" value="HBS1_N"/>
    <property type="match status" value="1"/>
</dbReference>
<gene>
    <name evidence="15" type="ORF">F5X68DRAFT_218086</name>
</gene>
<comment type="similarity">
    <text evidence="2">Belongs to the TRAFAC class translation factor GTPase superfamily. Classic translation factor GTPase family. EF-Tu/EF-1A subfamily.</text>
</comment>
<dbReference type="FunFam" id="3.40.50.300:FF:000204">
    <property type="entry name" value="Translation elongation factor Tu"/>
    <property type="match status" value="1"/>
</dbReference>
<organism evidence="15 16">
    <name type="scientific">Plectosphaerella plurivora</name>
    <dbReference type="NCBI Taxonomy" id="936078"/>
    <lineage>
        <taxon>Eukaryota</taxon>
        <taxon>Fungi</taxon>
        <taxon>Dikarya</taxon>
        <taxon>Ascomycota</taxon>
        <taxon>Pezizomycotina</taxon>
        <taxon>Sordariomycetes</taxon>
        <taxon>Hypocreomycetidae</taxon>
        <taxon>Glomerellales</taxon>
        <taxon>Plectosphaerellaceae</taxon>
        <taxon>Plectosphaerella</taxon>
    </lineage>
</organism>
<keyword evidence="9" id="KW-0342">GTP-binding</keyword>
<keyword evidence="6" id="KW-0378">Hydrolase</keyword>
<dbReference type="AlphaFoldDB" id="A0A9P8V0Y2"/>
<feature type="compositionally biased region" description="Acidic residues" evidence="13">
    <location>
        <begin position="14"/>
        <end position="27"/>
    </location>
</feature>
<feature type="compositionally biased region" description="Basic and acidic residues" evidence="13">
    <location>
        <begin position="181"/>
        <end position="195"/>
    </location>
</feature>
<keyword evidence="5 15" id="KW-0251">Elongation factor</keyword>
<evidence type="ECO:0000313" key="16">
    <source>
        <dbReference type="Proteomes" id="UP000770015"/>
    </source>
</evidence>
<dbReference type="Pfam" id="PF03143">
    <property type="entry name" value="GTP_EFTU_D3"/>
    <property type="match status" value="1"/>
</dbReference>
<evidence type="ECO:0000256" key="9">
    <source>
        <dbReference type="ARBA" id="ARBA00023134"/>
    </source>
</evidence>
<evidence type="ECO:0000256" key="6">
    <source>
        <dbReference type="ARBA" id="ARBA00022801"/>
    </source>
</evidence>
<evidence type="ECO:0000256" key="12">
    <source>
        <dbReference type="ARBA" id="ARBA00074866"/>
    </source>
</evidence>
<evidence type="ECO:0000256" key="7">
    <source>
        <dbReference type="ARBA" id="ARBA00022845"/>
    </source>
</evidence>
<dbReference type="GO" id="GO:0003924">
    <property type="term" value="F:GTPase activity"/>
    <property type="evidence" value="ECO:0007669"/>
    <property type="project" value="InterPro"/>
</dbReference>
<dbReference type="InterPro" id="IPR009001">
    <property type="entry name" value="Transl_elong_EF1A/Init_IF2_C"/>
</dbReference>
<dbReference type="PANTHER" id="PTHR23115">
    <property type="entry name" value="TRANSLATION FACTOR"/>
    <property type="match status" value="1"/>
</dbReference>
<dbReference type="InterPro" id="IPR004160">
    <property type="entry name" value="Transl_elong_EFTu/EF1A_C"/>
</dbReference>
<feature type="compositionally biased region" description="Polar residues" evidence="13">
    <location>
        <begin position="225"/>
        <end position="237"/>
    </location>
</feature>
<dbReference type="PRINTS" id="PR00315">
    <property type="entry name" value="ELONGATNFCT"/>
</dbReference>
<dbReference type="InterPro" id="IPR050100">
    <property type="entry name" value="TRAFAC_GTPase_members"/>
</dbReference>
<dbReference type="GO" id="GO:1990533">
    <property type="term" value="C:Dom34-Hbs1 complex"/>
    <property type="evidence" value="ECO:0007669"/>
    <property type="project" value="UniProtKB-ARBA"/>
</dbReference>
<evidence type="ECO:0000256" key="5">
    <source>
        <dbReference type="ARBA" id="ARBA00022768"/>
    </source>
</evidence>
<dbReference type="SUPFAM" id="SSF52540">
    <property type="entry name" value="P-loop containing nucleoside triphosphate hydrolases"/>
    <property type="match status" value="1"/>
</dbReference>
<sequence>MSRHQAVRNMDYEAELDDFDADVDEGGDGLTPEDRDALARGAEEVRVFLGPDVAKIPEGQIQESLWYYYFDVDKTVSYLRKKFVDPAPAPKTEPKKPKEYGYGEQQTATFDLMDRPFAALDTTGSLPPSFYFRDMPWLNIPRHRETIFVPPPRRPGGLLGGGEGPKLSKLQALAAARKKKAEAAKKPDEQEERTQKRMSRLSISEPQEDRPKTTSSLLAKRQKMASESSAGGVSATTPVLPEDSMLVDSDTPSDTTAKEDKEPEVPIPRLQPSSFADVLCGLSADSAAARAPPSMALPYTASALFNPAAFDEPSPDDIVLAAQAKAGNSRFDAAAAKSATIAKKSAKAGSKTGPNTAPTDGVQSLSLEDAPPPKSKKIDVLAEFGKGASKRSASFVVVGHVDAGKSTLMGRLLLELKFVEQHLIDRYRRQADKMGKSSFALAWVMDQREEERERGVTIDIATNQFETEKTSFTILDAPGHQDFVPNMIAGASQADFAVLVIDANTGAFEKGLKGQTREHALLLRSLGVQRVIVAVNKLDMVGWSKERFDEISEQVTGFMKGNGFLLKNVSFVPISGLNGDNLVVKSDAPGLAWYTGETLIEALENSEPLTRALEKPFRMSIAEIYRSQQSQMTVYGRIESGTVQTGEDLIVQPSGESASIRSIEVDSEPQEWAVAGQNVSLALYGIDAIHVRVGDIISSKASPIETSDKLTMKVLAFDHLMPMPVDVHRGRLHAAGRIEAIPAVLNKTTGALEKKNPKIVQPGKVARVVVRLESKVPLEVGQRVVLRSGGQTVAAGLLE</sequence>
<accession>A0A9P8V0Y2</accession>
<keyword evidence="4" id="KW-0547">Nucleotide-binding</keyword>
<feature type="compositionally biased region" description="Polar residues" evidence="13">
    <location>
        <begin position="354"/>
        <end position="366"/>
    </location>
</feature>
<evidence type="ECO:0000256" key="1">
    <source>
        <dbReference type="ARBA" id="ARBA00004496"/>
    </source>
</evidence>
<reference evidence="15" key="1">
    <citation type="journal article" date="2021" name="Nat. Commun.">
        <title>Genetic determinants of endophytism in the Arabidopsis root mycobiome.</title>
        <authorList>
            <person name="Mesny F."/>
            <person name="Miyauchi S."/>
            <person name="Thiergart T."/>
            <person name="Pickel B."/>
            <person name="Atanasova L."/>
            <person name="Karlsson M."/>
            <person name="Huettel B."/>
            <person name="Barry K.W."/>
            <person name="Haridas S."/>
            <person name="Chen C."/>
            <person name="Bauer D."/>
            <person name="Andreopoulos W."/>
            <person name="Pangilinan J."/>
            <person name="LaButti K."/>
            <person name="Riley R."/>
            <person name="Lipzen A."/>
            <person name="Clum A."/>
            <person name="Drula E."/>
            <person name="Henrissat B."/>
            <person name="Kohler A."/>
            <person name="Grigoriev I.V."/>
            <person name="Martin F.M."/>
            <person name="Hacquard S."/>
        </authorList>
    </citation>
    <scope>NUCLEOTIDE SEQUENCE</scope>
    <source>
        <strain evidence="15">MPI-SDFR-AT-0117</strain>
    </source>
</reference>
<comment type="subunit">
    <text evidence="11">Component of the Dom34-Hbs1 complex, also named Pelota-HBS1L complex, composed of dom34 and hbs1.</text>
</comment>
<evidence type="ECO:0000256" key="3">
    <source>
        <dbReference type="ARBA" id="ARBA00022490"/>
    </source>
</evidence>
<evidence type="ECO:0000313" key="15">
    <source>
        <dbReference type="EMBL" id="KAH6663583.1"/>
    </source>
</evidence>
<dbReference type="CDD" id="cd16267">
    <property type="entry name" value="HBS1-like_II"/>
    <property type="match status" value="1"/>
</dbReference>
<dbReference type="GO" id="GO:0003746">
    <property type="term" value="F:translation elongation factor activity"/>
    <property type="evidence" value="ECO:0007669"/>
    <property type="project" value="UniProtKB-KW"/>
</dbReference>